<gene>
    <name evidence="3" type="ORF">H8S45_14405</name>
</gene>
<dbReference type="SUPFAM" id="SSF48371">
    <property type="entry name" value="ARM repeat"/>
    <property type="match status" value="1"/>
</dbReference>
<keyword evidence="2" id="KW-1133">Transmembrane helix</keyword>
<evidence type="ECO:0000313" key="3">
    <source>
        <dbReference type="EMBL" id="MBC5726643.1"/>
    </source>
</evidence>
<accession>A0A923RX29</accession>
<evidence type="ECO:0000256" key="2">
    <source>
        <dbReference type="SAM" id="Phobius"/>
    </source>
</evidence>
<feature type="transmembrane region" description="Helical" evidence="2">
    <location>
        <begin position="797"/>
        <end position="815"/>
    </location>
</feature>
<protein>
    <submittedName>
        <fullName evidence="3">Uncharacterized protein</fullName>
    </submittedName>
</protein>
<sequence>MANADGSIRIEATVSDEQAKKQIAQMSKDIEKQTAAVERQAEKVKKLAAQWEKVSSGGARGLKMKTDLEATEAEAKKLAQQLEEVNAKAYSAQAEYSEKLKQAAVGAIPQEEFSESAQRLNALTAESDRLAEGLRKADEKAAQLRQTLAETVESARNSTVGQNLESNLSNEQVKLENMRAGLQQSKAEFSDFSNTVNEKIRQNNSVIGKLKAALANTFGSLKKNLGSGIGAAADKAKNKISSFGKSSAKALDKTGKKASAVAVRLRSIVAGALFFNIISRALTALTEDLGKALLANKDFAKSFGQIKSNLLTAFQPIYDTILPWLNMLMKALAQVTAQMAQFVASVFGTTAQKAQENADALHQQAQATEETTQATKDAEKALASFDTIQKLGNGTEKQEQPKPGEPQFDTDYSQIPMPQWLTDFWKVFQDSWAQYGQATIDSAKAALEALKGMVSAIGQSFMSIWTNGTGVATLNNLQFLLQTILDIVGAIANAFRAAWEQNNVGEQMLQTLMNLLNTIIQIIASIGQAFLAAWENGNAGQAMLSAIMTMVQQIASFANSIGQAFLIAWNEAGLGQSIFSHILSIVQNTATAIGNIAEQLQIAWEANNNGVQIWEAILGIIDSIVGTIDRIVQATAAWAASINFEPLLSAVASTLTSLKGAVDAIGIAVQSIWQSKVLPFLTWVTQTALPALLGLLTNLFNYLAENPEVIQTLIELVVAFVAAWKIAGIISGIAKLVASLNPMAVVLATILGLVISVTAAWGNMTTLEKVTTVIYGVVAAVAALAVALGAITGPAGALLAAASIATGIAMVIHNINSANKRAATGASVSGRSIGGYAMSAYSLDNLPHLASGAVISPNNEFLAVLGDQKAGTNIEAPLSTIKQALSEVLAERGGANGNAPIDLYIDGQKFARITGNYNSSETRRRGMNLVTGGAL</sequence>
<keyword evidence="4" id="KW-1185">Reference proteome</keyword>
<evidence type="ECO:0000313" key="4">
    <source>
        <dbReference type="Proteomes" id="UP000606499"/>
    </source>
</evidence>
<dbReference type="AlphaFoldDB" id="A0A923RX29"/>
<comment type="caution">
    <text evidence="3">The sequence shown here is derived from an EMBL/GenBank/DDBJ whole genome shotgun (WGS) entry which is preliminary data.</text>
</comment>
<feature type="transmembrane region" description="Helical" evidence="2">
    <location>
        <begin position="716"/>
        <end position="737"/>
    </location>
</feature>
<feature type="transmembrane region" description="Helical" evidence="2">
    <location>
        <begin position="773"/>
        <end position="791"/>
    </location>
</feature>
<proteinExistence type="predicted"/>
<feature type="coiled-coil region" evidence="1">
    <location>
        <begin position="120"/>
        <end position="188"/>
    </location>
</feature>
<keyword evidence="2" id="KW-0812">Transmembrane</keyword>
<keyword evidence="2" id="KW-0472">Membrane</keyword>
<feature type="transmembrane region" description="Helical" evidence="2">
    <location>
        <begin position="743"/>
        <end position="761"/>
    </location>
</feature>
<evidence type="ECO:0000256" key="1">
    <source>
        <dbReference type="SAM" id="Coils"/>
    </source>
</evidence>
<dbReference type="Proteomes" id="UP000606499">
    <property type="component" value="Unassembled WGS sequence"/>
</dbReference>
<organism evidence="3 4">
    <name type="scientific">Agathobaculum faecis</name>
    <dbReference type="NCBI Taxonomy" id="2763013"/>
    <lineage>
        <taxon>Bacteria</taxon>
        <taxon>Bacillati</taxon>
        <taxon>Bacillota</taxon>
        <taxon>Clostridia</taxon>
        <taxon>Eubacteriales</taxon>
        <taxon>Butyricicoccaceae</taxon>
        <taxon>Agathobaculum</taxon>
    </lineage>
</organism>
<feature type="transmembrane region" description="Helical" evidence="2">
    <location>
        <begin position="680"/>
        <end position="704"/>
    </location>
</feature>
<dbReference type="EMBL" id="JACOPL010000022">
    <property type="protein sequence ID" value="MBC5726643.1"/>
    <property type="molecule type" value="Genomic_DNA"/>
</dbReference>
<name>A0A923RX29_9FIRM</name>
<feature type="coiled-coil region" evidence="1">
    <location>
        <begin position="23"/>
        <end position="95"/>
    </location>
</feature>
<dbReference type="InterPro" id="IPR016024">
    <property type="entry name" value="ARM-type_fold"/>
</dbReference>
<dbReference type="RefSeq" id="WP_054328382.1">
    <property type="nucleotide sequence ID" value="NZ_JACOPL010000022.1"/>
</dbReference>
<keyword evidence="1" id="KW-0175">Coiled coil</keyword>
<reference evidence="3" key="1">
    <citation type="submission" date="2020-08" db="EMBL/GenBank/DDBJ databases">
        <title>Genome public.</title>
        <authorList>
            <person name="Liu C."/>
            <person name="Sun Q."/>
        </authorList>
    </citation>
    <scope>NUCLEOTIDE SEQUENCE</scope>
    <source>
        <strain evidence="3">NSJ-28</strain>
    </source>
</reference>